<sequence>MFSSTAMLAGGEKQEAYKVLLLR</sequence>
<proteinExistence type="predicted"/>
<protein>
    <submittedName>
        <fullName evidence="1">Uncharacterized protein</fullName>
    </submittedName>
</protein>
<evidence type="ECO:0000313" key="1">
    <source>
        <dbReference type="EMBL" id="SVB74307.1"/>
    </source>
</evidence>
<reference evidence="1" key="1">
    <citation type="submission" date="2018-05" db="EMBL/GenBank/DDBJ databases">
        <authorList>
            <person name="Lanie J.A."/>
            <person name="Ng W.-L."/>
            <person name="Kazmierczak K.M."/>
            <person name="Andrzejewski T.M."/>
            <person name="Davidsen T.M."/>
            <person name="Wayne K.J."/>
            <person name="Tettelin H."/>
            <person name="Glass J.I."/>
            <person name="Rusch D."/>
            <person name="Podicherti R."/>
            <person name="Tsui H.-C.T."/>
            <person name="Winkler M.E."/>
        </authorList>
    </citation>
    <scope>NUCLEOTIDE SEQUENCE</scope>
</reference>
<gene>
    <name evidence="1" type="ORF">METZ01_LOCUS227161</name>
</gene>
<name>A0A382GI54_9ZZZZ</name>
<organism evidence="1">
    <name type="scientific">marine metagenome</name>
    <dbReference type="NCBI Taxonomy" id="408172"/>
    <lineage>
        <taxon>unclassified sequences</taxon>
        <taxon>metagenomes</taxon>
        <taxon>ecological metagenomes</taxon>
    </lineage>
</organism>
<accession>A0A382GI54</accession>
<dbReference type="AlphaFoldDB" id="A0A382GI54"/>
<dbReference type="EMBL" id="UINC01055437">
    <property type="protein sequence ID" value="SVB74307.1"/>
    <property type="molecule type" value="Genomic_DNA"/>
</dbReference>